<dbReference type="AlphaFoldDB" id="A0A255GBN2"/>
<keyword evidence="2" id="KW-0812">Transmembrane</keyword>
<feature type="transmembrane region" description="Helical" evidence="2">
    <location>
        <begin position="89"/>
        <end position="110"/>
    </location>
</feature>
<comment type="caution">
    <text evidence="3">The sequence shown here is derived from an EMBL/GenBank/DDBJ whole genome shotgun (WGS) entry which is preliminary data.</text>
</comment>
<sequence>MYRWWDGQTWSAALSPNPNAAPPHGGLGAPVTGPGTAPITTSAGTSPRAGAPAGGTPANPGTQAITTTQPQPGPGVPPPPLPRRNRGGAALWIGAIAGLVAVVVIASIAIRAMTGGNDIANTPSGNSTRNVCPAPETVPPSGAERPTRNGRVYGGQLSYPTLSPPWSSPSTETRVPFGRNAWTQTILVERYGATQSWVASVLVAELNAGDGFYTPQRGSEIVVQCIVGAFYGDSKVDRKDRVNRATTVQGKEAWLVESQLTFNIPNLQTKGELAIVLIVQTSENRSSIFYASIPDTTPQWEAPARQAMAGLTVDG</sequence>
<feature type="compositionally biased region" description="Low complexity" evidence="1">
    <location>
        <begin position="43"/>
        <end position="70"/>
    </location>
</feature>
<feature type="region of interest" description="Disordered" evidence="1">
    <location>
        <begin position="120"/>
        <end position="173"/>
    </location>
</feature>
<feature type="region of interest" description="Disordered" evidence="1">
    <location>
        <begin position="14"/>
        <end position="83"/>
    </location>
</feature>
<feature type="compositionally biased region" description="Pro residues" evidence="1">
    <location>
        <begin position="71"/>
        <end position="82"/>
    </location>
</feature>
<evidence type="ECO:0000256" key="2">
    <source>
        <dbReference type="SAM" id="Phobius"/>
    </source>
</evidence>
<proteinExistence type="predicted"/>
<evidence type="ECO:0000256" key="1">
    <source>
        <dbReference type="SAM" id="MobiDB-lite"/>
    </source>
</evidence>
<protein>
    <submittedName>
        <fullName evidence="3">Uncharacterized protein</fullName>
    </submittedName>
</protein>
<organism evidence="3 4">
    <name type="scientific">Enemella evansiae</name>
    <dbReference type="NCBI Taxonomy" id="2016499"/>
    <lineage>
        <taxon>Bacteria</taxon>
        <taxon>Bacillati</taxon>
        <taxon>Actinomycetota</taxon>
        <taxon>Actinomycetes</taxon>
        <taxon>Propionibacteriales</taxon>
        <taxon>Propionibacteriaceae</taxon>
        <taxon>Enemella</taxon>
    </lineage>
</organism>
<evidence type="ECO:0000313" key="3">
    <source>
        <dbReference type="EMBL" id="OYO11806.1"/>
    </source>
</evidence>
<keyword evidence="2" id="KW-0472">Membrane</keyword>
<evidence type="ECO:0000313" key="4">
    <source>
        <dbReference type="Proteomes" id="UP000215896"/>
    </source>
</evidence>
<keyword evidence="4" id="KW-1185">Reference proteome</keyword>
<name>A0A255GBN2_9ACTN</name>
<accession>A0A255GBN2</accession>
<dbReference type="EMBL" id="NMVO01000015">
    <property type="protein sequence ID" value="OYO11806.1"/>
    <property type="molecule type" value="Genomic_DNA"/>
</dbReference>
<gene>
    <name evidence="3" type="ORF">CGZ94_15520</name>
</gene>
<reference evidence="3 4" key="1">
    <citation type="submission" date="2017-07" db="EMBL/GenBank/DDBJ databases">
        <title>Draft whole genome sequences of clinical Proprionibacteriaceae strains.</title>
        <authorList>
            <person name="Bernier A.-M."/>
            <person name="Bernard K."/>
            <person name="Domingo M.-C."/>
        </authorList>
    </citation>
    <scope>NUCLEOTIDE SEQUENCE [LARGE SCALE GENOMIC DNA]</scope>
    <source>
        <strain evidence="3 4">NML 030167</strain>
    </source>
</reference>
<feature type="compositionally biased region" description="Polar residues" evidence="1">
    <location>
        <begin position="120"/>
        <end position="130"/>
    </location>
</feature>
<dbReference type="Proteomes" id="UP000215896">
    <property type="component" value="Unassembled WGS sequence"/>
</dbReference>
<keyword evidence="2" id="KW-1133">Transmembrane helix</keyword>